<accession>A0ABQ5JXI5</accession>
<evidence type="ECO:0000313" key="2">
    <source>
        <dbReference type="Proteomes" id="UP001057375"/>
    </source>
</evidence>
<dbReference type="Proteomes" id="UP001057375">
    <property type="component" value="Unassembled WGS sequence"/>
</dbReference>
<name>A0ABQ5JXI5_9EUKA</name>
<organism evidence="1 2">
    <name type="scientific">Aduncisulcus paluster</name>
    <dbReference type="NCBI Taxonomy" id="2918883"/>
    <lineage>
        <taxon>Eukaryota</taxon>
        <taxon>Metamonada</taxon>
        <taxon>Carpediemonas-like organisms</taxon>
        <taxon>Aduncisulcus</taxon>
    </lineage>
</organism>
<comment type="caution">
    <text evidence="1">The sequence shown here is derived from an EMBL/GenBank/DDBJ whole genome shotgun (WGS) entry which is preliminary data.</text>
</comment>
<protein>
    <submittedName>
        <fullName evidence="1">Uncharacterized protein</fullName>
    </submittedName>
</protein>
<gene>
    <name evidence="1" type="ORF">ADUPG1_011886</name>
</gene>
<proteinExistence type="predicted"/>
<dbReference type="EMBL" id="BQXS01012314">
    <property type="protein sequence ID" value="GKT21373.1"/>
    <property type="molecule type" value="Genomic_DNA"/>
</dbReference>
<keyword evidence="2" id="KW-1185">Reference proteome</keyword>
<evidence type="ECO:0000313" key="1">
    <source>
        <dbReference type="EMBL" id="GKT21373.1"/>
    </source>
</evidence>
<reference evidence="1" key="1">
    <citation type="submission" date="2022-03" db="EMBL/GenBank/DDBJ databases">
        <title>Draft genome sequence of Aduncisulcus paluster, a free-living microaerophilic Fornicata.</title>
        <authorList>
            <person name="Yuyama I."/>
            <person name="Kume K."/>
            <person name="Tamura T."/>
            <person name="Inagaki Y."/>
            <person name="Hashimoto T."/>
        </authorList>
    </citation>
    <scope>NUCLEOTIDE SEQUENCE</scope>
    <source>
        <strain evidence="1">NY0171</strain>
    </source>
</reference>
<sequence length="127" mass="14167">MDRVEKALSTFHKAPYKYNCAQAVCHAFSDVSGITPETMEEYKAYGGGRASLGRCGALYGALTHVRDCQTRQKFTKDFVEVCKYPQCKLIKGKAKIPCETCIATAVKMLEGELEEKGFIHKPVSFDF</sequence>